<evidence type="ECO:0000259" key="2">
    <source>
        <dbReference type="Pfam" id="PF13401"/>
    </source>
</evidence>
<dbReference type="InterPro" id="IPR027417">
    <property type="entry name" value="P-loop_NTPase"/>
</dbReference>
<evidence type="ECO:0000313" key="3">
    <source>
        <dbReference type="EMBL" id="EDY17065.1"/>
    </source>
</evidence>
<organism evidence="3 4">
    <name type="scientific">Chthoniobacter flavus Ellin428</name>
    <dbReference type="NCBI Taxonomy" id="497964"/>
    <lineage>
        <taxon>Bacteria</taxon>
        <taxon>Pseudomonadati</taxon>
        <taxon>Verrucomicrobiota</taxon>
        <taxon>Spartobacteria</taxon>
        <taxon>Chthoniobacterales</taxon>
        <taxon>Chthoniobacteraceae</taxon>
        <taxon>Chthoniobacter</taxon>
    </lineage>
</organism>
<dbReference type="eggNOG" id="COG3267">
    <property type="taxonomic scope" value="Bacteria"/>
</dbReference>
<proteinExistence type="predicted"/>
<name>B4D920_9BACT</name>
<dbReference type="SUPFAM" id="SSF52540">
    <property type="entry name" value="P-loop containing nucleoside triphosphate hydrolases"/>
    <property type="match status" value="1"/>
</dbReference>
<feature type="domain" description="ORC1/DEAH AAA+ ATPase" evidence="2">
    <location>
        <begin position="107"/>
        <end position="239"/>
    </location>
</feature>
<gene>
    <name evidence="3" type="ORF">CfE428DRAFT_5410</name>
</gene>
<dbReference type="GO" id="GO:0016887">
    <property type="term" value="F:ATP hydrolysis activity"/>
    <property type="evidence" value="ECO:0007669"/>
    <property type="project" value="InterPro"/>
</dbReference>
<keyword evidence="4" id="KW-1185">Reference proteome</keyword>
<protein>
    <submittedName>
        <fullName evidence="3">Type II secretory pathway component ExeA (Predicted ATPase)-like protein</fullName>
    </submittedName>
</protein>
<comment type="caution">
    <text evidence="3">The sequence shown here is derived from an EMBL/GenBank/DDBJ whole genome shotgun (WGS) entry which is preliminary data.</text>
</comment>
<dbReference type="EMBL" id="ABVL01000024">
    <property type="protein sequence ID" value="EDY17065.1"/>
    <property type="molecule type" value="Genomic_DNA"/>
</dbReference>
<reference evidence="3 4" key="1">
    <citation type="journal article" date="2011" name="J. Bacteriol.">
        <title>Genome sequence of Chthoniobacter flavus Ellin428, an aerobic heterotrophic soil bacterium.</title>
        <authorList>
            <person name="Kant R."/>
            <person name="van Passel M.W."/>
            <person name="Palva A."/>
            <person name="Lucas S."/>
            <person name="Lapidus A."/>
            <person name="Glavina Del Rio T."/>
            <person name="Dalin E."/>
            <person name="Tice H."/>
            <person name="Bruce D."/>
            <person name="Goodwin L."/>
            <person name="Pitluck S."/>
            <person name="Larimer F.W."/>
            <person name="Land M.L."/>
            <person name="Hauser L."/>
            <person name="Sangwan P."/>
            <person name="de Vos W.M."/>
            <person name="Janssen P.H."/>
            <person name="Smidt H."/>
        </authorList>
    </citation>
    <scope>NUCLEOTIDE SEQUENCE [LARGE SCALE GENOMIC DNA]</scope>
    <source>
        <strain evidence="3 4">Ellin428</strain>
    </source>
</reference>
<sequence length="333" mass="36724">MTEVTPIQPMDPQAQSLEPNLPPAPFPPAVATEEADIDAFMNLMGSLPPSAPPPAPEIVPFAPAGNFVTFYGMKENPFADAVHPDFFFRTDSHSQAFRSMTLAVEFRASLGMTTGPSGTGKTLVSQLLLQQFDDPKYRVVLVLVTPGLSKTGLLREILSELDLPLPVGVPRVQDLVKQLSNHIIELHEQGQRLLIIVDECHLLSADCLHMVRTISNIETPQEKLVTCLLFGESRILNRLDHPSYASLNNRIYMRSELHPLTPPEVAQYIKYRLLTAGRLDALFTDAALNAVHELSAGICRNVNKLAMLSLIEAADQRASMVDETLVRTAGRRM</sequence>
<dbReference type="InterPro" id="IPR049945">
    <property type="entry name" value="AAA_22"/>
</dbReference>
<dbReference type="Proteomes" id="UP000005824">
    <property type="component" value="Unassembled WGS sequence"/>
</dbReference>
<dbReference type="STRING" id="497964.CfE428DRAFT_5410"/>
<dbReference type="PANTHER" id="PTHR35894:SF1">
    <property type="entry name" value="PHOSPHORIBULOKINASE _ URIDINE KINASE FAMILY"/>
    <property type="match status" value="1"/>
</dbReference>
<feature type="region of interest" description="Disordered" evidence="1">
    <location>
        <begin position="1"/>
        <end position="24"/>
    </location>
</feature>
<dbReference type="PANTHER" id="PTHR35894">
    <property type="entry name" value="GENERAL SECRETION PATHWAY PROTEIN A-RELATED"/>
    <property type="match status" value="1"/>
</dbReference>
<dbReference type="Gene3D" id="3.40.50.300">
    <property type="entry name" value="P-loop containing nucleotide triphosphate hydrolases"/>
    <property type="match status" value="1"/>
</dbReference>
<dbReference type="InParanoid" id="B4D920"/>
<dbReference type="InterPro" id="IPR052026">
    <property type="entry name" value="ExeA_AAA_ATPase_DNA-bind"/>
</dbReference>
<evidence type="ECO:0000313" key="4">
    <source>
        <dbReference type="Proteomes" id="UP000005824"/>
    </source>
</evidence>
<dbReference type="AlphaFoldDB" id="B4D920"/>
<evidence type="ECO:0000256" key="1">
    <source>
        <dbReference type="SAM" id="MobiDB-lite"/>
    </source>
</evidence>
<accession>B4D920</accession>
<dbReference type="Pfam" id="PF13401">
    <property type="entry name" value="AAA_22"/>
    <property type="match status" value="1"/>
</dbReference>